<dbReference type="InterPro" id="IPR000073">
    <property type="entry name" value="AB_hydrolase_1"/>
</dbReference>
<evidence type="ECO:0000313" key="3">
    <source>
        <dbReference type="Proteomes" id="UP000265325"/>
    </source>
</evidence>
<evidence type="ECO:0000313" key="2">
    <source>
        <dbReference type="EMBL" id="KKZ72735.1"/>
    </source>
</evidence>
<proteinExistence type="predicted"/>
<dbReference type="OrthoDB" id="63519at2"/>
<name>A0A2P2GP99_STREW</name>
<sequence length="268" mass="28568">MRKECTTADGRTLSYLDFTPDAQAPDTARGTAALPLLALHGHLSEAASFAHLAAALGRDRRVVALDQRGHGDSDRAADYGREGYVSDALALLDHLGLDRVAVLGHSLGAVNAYHLAAAHPGRVAALVDTDAAADLPDPGTSPLSFVLGFPYTAPTRDELIAACGPFGPAVAPHLRPHADGWRLPFHPRDTVDSEHLVHGDHWSAWLGSDCPALLVRGTRSQVLSGEHAREMTARRPGTTLVELDTDHFVQLGDPRGFEKAVREFLAGL</sequence>
<dbReference type="AlphaFoldDB" id="A0A2P2GP99"/>
<organism evidence="2 3">
    <name type="scientific">Streptomyces showdoensis</name>
    <dbReference type="NCBI Taxonomy" id="68268"/>
    <lineage>
        <taxon>Bacteria</taxon>
        <taxon>Bacillati</taxon>
        <taxon>Actinomycetota</taxon>
        <taxon>Actinomycetes</taxon>
        <taxon>Kitasatosporales</taxon>
        <taxon>Streptomycetaceae</taxon>
        <taxon>Streptomyces</taxon>
    </lineage>
</organism>
<dbReference type="Pfam" id="PF00561">
    <property type="entry name" value="Abhydrolase_1"/>
    <property type="match status" value="1"/>
</dbReference>
<evidence type="ECO:0000259" key="1">
    <source>
        <dbReference type="Pfam" id="PF00561"/>
    </source>
</evidence>
<dbReference type="RefSeq" id="WP_046908565.1">
    <property type="nucleotide sequence ID" value="NZ_BAAAXG010000026.1"/>
</dbReference>
<dbReference type="Gene3D" id="3.40.50.1820">
    <property type="entry name" value="alpha/beta hydrolase"/>
    <property type="match status" value="1"/>
</dbReference>
<keyword evidence="2" id="KW-0378">Hydrolase</keyword>
<dbReference type="GO" id="GO:0016020">
    <property type="term" value="C:membrane"/>
    <property type="evidence" value="ECO:0007669"/>
    <property type="project" value="TreeGrafter"/>
</dbReference>
<keyword evidence="3" id="KW-1185">Reference proteome</keyword>
<dbReference type="GO" id="GO:0016787">
    <property type="term" value="F:hydrolase activity"/>
    <property type="evidence" value="ECO:0007669"/>
    <property type="project" value="UniProtKB-KW"/>
</dbReference>
<dbReference type="EMBL" id="LAQS01000023">
    <property type="protein sequence ID" value="KKZ72735.1"/>
    <property type="molecule type" value="Genomic_DNA"/>
</dbReference>
<accession>A0A2P2GP99</accession>
<dbReference type="PANTHER" id="PTHR43798:SF33">
    <property type="entry name" value="HYDROLASE, PUTATIVE (AFU_ORTHOLOGUE AFUA_2G14860)-RELATED"/>
    <property type="match status" value="1"/>
</dbReference>
<feature type="domain" description="AB hydrolase-1" evidence="1">
    <location>
        <begin position="35"/>
        <end position="253"/>
    </location>
</feature>
<dbReference type="InterPro" id="IPR029058">
    <property type="entry name" value="AB_hydrolase_fold"/>
</dbReference>
<gene>
    <name evidence="2" type="ORF">VO63_16500</name>
</gene>
<dbReference type="SUPFAM" id="SSF53474">
    <property type="entry name" value="alpha/beta-Hydrolases"/>
    <property type="match status" value="1"/>
</dbReference>
<dbReference type="PANTHER" id="PTHR43798">
    <property type="entry name" value="MONOACYLGLYCEROL LIPASE"/>
    <property type="match status" value="1"/>
</dbReference>
<dbReference type="InterPro" id="IPR050266">
    <property type="entry name" value="AB_hydrolase_sf"/>
</dbReference>
<comment type="caution">
    <text evidence="2">The sequence shown here is derived from an EMBL/GenBank/DDBJ whole genome shotgun (WGS) entry which is preliminary data.</text>
</comment>
<dbReference type="PRINTS" id="PR00111">
    <property type="entry name" value="ABHYDROLASE"/>
</dbReference>
<reference evidence="2 3" key="1">
    <citation type="submission" date="2015-05" db="EMBL/GenBank/DDBJ databases">
        <title>Draft Genome assembly of Streptomyces showdoensis.</title>
        <authorList>
            <person name="Thapa K.K."/>
            <person name="Metsa-Ketela M."/>
        </authorList>
    </citation>
    <scope>NUCLEOTIDE SEQUENCE [LARGE SCALE GENOMIC DNA]</scope>
    <source>
        <strain evidence="2 3">ATCC 15227</strain>
    </source>
</reference>
<protein>
    <submittedName>
        <fullName evidence="2">Hydrolase</fullName>
    </submittedName>
</protein>
<dbReference type="Proteomes" id="UP000265325">
    <property type="component" value="Unassembled WGS sequence"/>
</dbReference>